<dbReference type="InterPro" id="IPR033616">
    <property type="entry name" value="BLTP1"/>
</dbReference>
<feature type="domain" description="Bridge-like lipid transfer protein family member 1 N-terminal" evidence="1">
    <location>
        <begin position="1"/>
        <end position="214"/>
    </location>
</feature>
<dbReference type="Pfam" id="PF20413">
    <property type="entry name" value="BLTP1_N"/>
    <property type="match status" value="1"/>
</dbReference>
<dbReference type="AlphaFoldDB" id="A0AAD9KVQ1"/>
<protein>
    <recommendedName>
        <fullName evidence="1">Bridge-like lipid transfer protein family member 1 N-terminal domain-containing protein</fullName>
    </recommendedName>
</protein>
<sequence>MFRDVHWITADFSIRSQLGYAIFRWWKPLTSKKITEDLSHSEPRLIIYLDTIEWHIYNVSPTYANLESLFGLEQKIVIKPEELPPKYKSDNASTKSPDEPAVEDRWIWRNLFPVIKFNVADGRILYGNYHCPTTLSVNFSYTVLLYTSKPASTPFDQFMHALTAKVDNLRVMLVPSLGYKGPVEEAPRYMGDGFVILHSNDVDIYYYYDQPGMLAFIP</sequence>
<accession>A0AAD9KVQ1</accession>
<dbReference type="InterPro" id="IPR047104">
    <property type="entry name" value="BLTP1_N"/>
</dbReference>
<evidence type="ECO:0000313" key="2">
    <source>
        <dbReference type="EMBL" id="KAK2178578.1"/>
    </source>
</evidence>
<comment type="caution">
    <text evidence="2">The sequence shown here is derived from an EMBL/GenBank/DDBJ whole genome shotgun (WGS) entry which is preliminary data.</text>
</comment>
<name>A0AAD9KVQ1_RIDPI</name>
<proteinExistence type="predicted"/>
<evidence type="ECO:0000259" key="1">
    <source>
        <dbReference type="Pfam" id="PF20413"/>
    </source>
</evidence>
<dbReference type="GO" id="GO:0098793">
    <property type="term" value="C:presynapse"/>
    <property type="evidence" value="ECO:0007669"/>
    <property type="project" value="GOC"/>
</dbReference>
<dbReference type="GO" id="GO:0048488">
    <property type="term" value="P:synaptic vesicle endocytosis"/>
    <property type="evidence" value="ECO:0007669"/>
    <property type="project" value="TreeGrafter"/>
</dbReference>
<dbReference type="PANTHER" id="PTHR31640">
    <property type="entry name" value="TRANSMEMBRANE PROTEIN KIAA1109"/>
    <property type="match status" value="1"/>
</dbReference>
<reference evidence="2" key="1">
    <citation type="journal article" date="2023" name="Mol. Biol. Evol.">
        <title>Third-Generation Sequencing Reveals the Adaptive Role of the Epigenome in Three Deep-Sea Polychaetes.</title>
        <authorList>
            <person name="Perez M."/>
            <person name="Aroh O."/>
            <person name="Sun Y."/>
            <person name="Lan Y."/>
            <person name="Juniper S.K."/>
            <person name="Young C.R."/>
            <person name="Angers B."/>
            <person name="Qian P.Y."/>
        </authorList>
    </citation>
    <scope>NUCLEOTIDE SEQUENCE</scope>
    <source>
        <strain evidence="2">R07B-5</strain>
    </source>
</reference>
<dbReference type="PANTHER" id="PTHR31640:SF1">
    <property type="entry name" value="BRIDGE-LIKE LIPID TRANSFER PROTEIN FAMILY MEMBER 1"/>
    <property type="match status" value="1"/>
</dbReference>
<evidence type="ECO:0000313" key="3">
    <source>
        <dbReference type="Proteomes" id="UP001209878"/>
    </source>
</evidence>
<dbReference type="EMBL" id="JAODUO010000537">
    <property type="protein sequence ID" value="KAK2178578.1"/>
    <property type="molecule type" value="Genomic_DNA"/>
</dbReference>
<keyword evidence="3" id="KW-1185">Reference proteome</keyword>
<dbReference type="Proteomes" id="UP001209878">
    <property type="component" value="Unassembled WGS sequence"/>
</dbReference>
<organism evidence="2 3">
    <name type="scientific">Ridgeia piscesae</name>
    <name type="common">Tubeworm</name>
    <dbReference type="NCBI Taxonomy" id="27915"/>
    <lineage>
        <taxon>Eukaryota</taxon>
        <taxon>Metazoa</taxon>
        <taxon>Spiralia</taxon>
        <taxon>Lophotrochozoa</taxon>
        <taxon>Annelida</taxon>
        <taxon>Polychaeta</taxon>
        <taxon>Sedentaria</taxon>
        <taxon>Canalipalpata</taxon>
        <taxon>Sabellida</taxon>
        <taxon>Siboglinidae</taxon>
        <taxon>Ridgeia</taxon>
    </lineage>
</organism>
<gene>
    <name evidence="2" type="ORF">NP493_538g01029</name>
</gene>